<feature type="transmembrane region" description="Helical" evidence="1">
    <location>
        <begin position="397"/>
        <end position="416"/>
    </location>
</feature>
<keyword evidence="3" id="KW-1185">Reference proteome</keyword>
<feature type="transmembrane region" description="Helical" evidence="1">
    <location>
        <begin position="268"/>
        <end position="286"/>
    </location>
</feature>
<dbReference type="Proteomes" id="UP001301216">
    <property type="component" value="Unassembled WGS sequence"/>
</dbReference>
<protein>
    <recommendedName>
        <fullName evidence="4">Glycosyltransferase RgtA/B/C/D-like domain-containing protein</fullName>
    </recommendedName>
</protein>
<feature type="transmembrane region" description="Helical" evidence="1">
    <location>
        <begin position="344"/>
        <end position="363"/>
    </location>
</feature>
<feature type="transmembrane region" description="Helical" evidence="1">
    <location>
        <begin position="186"/>
        <end position="207"/>
    </location>
</feature>
<feature type="transmembrane region" description="Helical" evidence="1">
    <location>
        <begin position="161"/>
        <end position="180"/>
    </location>
</feature>
<evidence type="ECO:0000313" key="3">
    <source>
        <dbReference type="Proteomes" id="UP001301216"/>
    </source>
</evidence>
<feature type="transmembrane region" description="Helical" evidence="1">
    <location>
        <begin position="129"/>
        <end position="149"/>
    </location>
</feature>
<gene>
    <name evidence="2" type="ORF">OPR82_19800</name>
</gene>
<evidence type="ECO:0000256" key="1">
    <source>
        <dbReference type="SAM" id="Phobius"/>
    </source>
</evidence>
<name>A0ABT3QTK7_9HYPH</name>
<organism evidence="2 3">
    <name type="scientific">Ochrobactrum chromiisoli</name>
    <dbReference type="NCBI Taxonomy" id="2993941"/>
    <lineage>
        <taxon>Bacteria</taxon>
        <taxon>Pseudomonadati</taxon>
        <taxon>Pseudomonadota</taxon>
        <taxon>Alphaproteobacteria</taxon>
        <taxon>Hyphomicrobiales</taxon>
        <taxon>Brucellaceae</taxon>
        <taxon>Brucella/Ochrobactrum group</taxon>
        <taxon>Ochrobactrum</taxon>
    </lineage>
</organism>
<accession>A0ABT3QTK7</accession>
<reference evidence="2 3" key="1">
    <citation type="submission" date="2022-11" db="EMBL/GenBank/DDBJ databases">
        <title>Brucella sp. YY2X, whole genome shotgun sequencing project.</title>
        <authorList>
            <person name="Yang Y."/>
        </authorList>
    </citation>
    <scope>NUCLEOTIDE SEQUENCE [LARGE SCALE GENOMIC DNA]</scope>
    <source>
        <strain evidence="2 3">YY2X</strain>
    </source>
</reference>
<feature type="transmembrane region" description="Helical" evidence="1">
    <location>
        <begin position="235"/>
        <end position="256"/>
    </location>
</feature>
<feature type="transmembrane region" description="Helical" evidence="1">
    <location>
        <begin position="44"/>
        <end position="65"/>
    </location>
</feature>
<dbReference type="EMBL" id="JAPHAV010000017">
    <property type="protein sequence ID" value="MCX2698963.1"/>
    <property type="molecule type" value="Genomic_DNA"/>
</dbReference>
<dbReference type="RefSeq" id="WP_265986611.1">
    <property type="nucleotide sequence ID" value="NZ_JAPHAV010000017.1"/>
</dbReference>
<feature type="transmembrane region" description="Helical" evidence="1">
    <location>
        <begin position="369"/>
        <end position="390"/>
    </location>
</feature>
<feature type="transmembrane region" description="Helical" evidence="1">
    <location>
        <begin position="214"/>
        <end position="229"/>
    </location>
</feature>
<evidence type="ECO:0000313" key="2">
    <source>
        <dbReference type="EMBL" id="MCX2698963.1"/>
    </source>
</evidence>
<comment type="caution">
    <text evidence="2">The sequence shown here is derived from an EMBL/GenBank/DDBJ whole genome shotgun (WGS) entry which is preliminary data.</text>
</comment>
<keyword evidence="1" id="KW-1133">Transmembrane helix</keyword>
<evidence type="ECO:0008006" key="4">
    <source>
        <dbReference type="Google" id="ProtNLM"/>
    </source>
</evidence>
<feature type="transmembrane region" description="Helical" evidence="1">
    <location>
        <begin position="317"/>
        <end position="337"/>
    </location>
</feature>
<keyword evidence="1" id="KW-0812">Transmembrane</keyword>
<sequence>MFDISDFDSKTKSKELPTNLPRLRLSSIEEPKARLVTNNHIKSATCSVIGIAIGFFVASFVVRFVSLETPVYMWDWGSYFRLYQKFMSLVSNGGDWMTWLVQSIINDDYNLSTLPFLYPFYVFFGTSRIGYILAIVFTYMLPAIGLAYIISRSSIIKTVEFRLPLIISSFSIVFFAHPLWSATLRGYPDIAGLIPLGLATLLFNTWLQRGGRNAVLYGILYGLLVWLAFMFRRWYAFSCVGIGVATFLILCLEIYSSQENRAELLKRSITFVISSSAVTITILYFLQFDIAIRSISTPHGQMFSAYQRPFLFQAHQLIMTLGYPLFFAFIAGVALALKNKNKTILFTSICSISTYLIFSRTQAPGYQHILPIIFWSLPAMAYSVAILLSWVWLRTSYAIASALLIYCAINFFSVFMPTVKKHVAPISILFSASETAPLVMPGYKNFQAMINDLKEIIRNDDKVGIFASNETLSDALVEAADYSFRDHIAWVAQIDQRDGFWLDGIMAKYALTTNETLYHVNPDGQRVIGLPSELLRGAKGFGANYTKIREYALQNGIVAFLYERKVPYSPREAEELTKEFQEFYPEWKWDGYRFILTEVGQKLKREKEEGG</sequence>
<keyword evidence="1" id="KW-0472">Membrane</keyword>
<proteinExistence type="predicted"/>